<feature type="region of interest" description="Disordered" evidence="1">
    <location>
        <begin position="23"/>
        <end position="44"/>
    </location>
</feature>
<feature type="chain" id="PRO_5043521957" evidence="2">
    <location>
        <begin position="21"/>
        <end position="241"/>
    </location>
</feature>
<dbReference type="AlphaFoldDB" id="A0AAW9HLH1"/>
<proteinExistence type="predicted"/>
<reference evidence="3 5" key="1">
    <citation type="submission" date="2023-10" db="EMBL/GenBank/DDBJ databases">
        <title>Whole Genome based description of the genera Actinobaculum and Actinotignum reveals a complex phylogenetic relationship within the species included in the genus Actinotignum.</title>
        <authorList>
            <person name="Jensen C.S."/>
            <person name="Dargis R."/>
            <person name="Kemp M."/>
            <person name="Christensen J.J."/>
        </authorList>
    </citation>
    <scope>NUCLEOTIDE SEQUENCE</scope>
    <source>
        <strain evidence="4 5">SLA_B089</strain>
        <strain evidence="3">SLA_B245</strain>
    </source>
</reference>
<name>A0AAW9HLH1_9ACTO</name>
<sequence>MRNRILCTLSSLFIAVGGCASGNSDSGSAGETGSETAVASPSEWDPNTWKAKIKISPRYHTEEEKLAFRAQWLKRNAEYSGIEAPPDVALVEWQNSVELMDTKHAECYREKGFSAYVPPQGGVAFDPGIPESQEEAYDLAWYECYAKYFPNPEFLTNWSEDQLRVIWDYWDEYYIPCLAAHGFKVDTSKRPVRETYATTFYSDAEHRWWPNNGGSLEFEIPPEVLKVCPEIPPASQFYGVE</sequence>
<evidence type="ECO:0000313" key="3">
    <source>
        <dbReference type="EMBL" id="MDY5141411.1"/>
    </source>
</evidence>
<dbReference type="EMBL" id="JAWNFY010000004">
    <property type="protein sequence ID" value="MDY5145779.1"/>
    <property type="molecule type" value="Genomic_DNA"/>
</dbReference>
<comment type="caution">
    <text evidence="3">The sequence shown here is derived from an EMBL/GenBank/DDBJ whole genome shotgun (WGS) entry which is preliminary data.</text>
</comment>
<dbReference type="RefSeq" id="WP_087069961.1">
    <property type="nucleotide sequence ID" value="NZ_CAUPFC010000017.1"/>
</dbReference>
<gene>
    <name evidence="3" type="ORF">R6G74_08850</name>
    <name evidence="4" type="ORF">R6P33_01910</name>
</gene>
<keyword evidence="5" id="KW-1185">Reference proteome</keyword>
<dbReference type="EMBL" id="JAWNFV010000024">
    <property type="protein sequence ID" value="MDY5141411.1"/>
    <property type="molecule type" value="Genomic_DNA"/>
</dbReference>
<evidence type="ECO:0000256" key="2">
    <source>
        <dbReference type="SAM" id="SignalP"/>
    </source>
</evidence>
<dbReference type="Proteomes" id="UP001288320">
    <property type="component" value="Unassembled WGS sequence"/>
</dbReference>
<evidence type="ECO:0000256" key="1">
    <source>
        <dbReference type="SAM" id="MobiDB-lite"/>
    </source>
</evidence>
<protein>
    <submittedName>
        <fullName evidence="3">Uncharacterized protein</fullName>
    </submittedName>
</protein>
<evidence type="ECO:0000313" key="4">
    <source>
        <dbReference type="EMBL" id="MDY5145779.1"/>
    </source>
</evidence>
<keyword evidence="2" id="KW-0732">Signal</keyword>
<feature type="signal peptide" evidence="2">
    <location>
        <begin position="1"/>
        <end position="20"/>
    </location>
</feature>
<evidence type="ECO:0000313" key="5">
    <source>
        <dbReference type="Proteomes" id="UP001284901"/>
    </source>
</evidence>
<evidence type="ECO:0000313" key="6">
    <source>
        <dbReference type="Proteomes" id="UP001288320"/>
    </source>
</evidence>
<feature type="compositionally biased region" description="Polar residues" evidence="1">
    <location>
        <begin position="23"/>
        <end position="39"/>
    </location>
</feature>
<organism evidence="3 6">
    <name type="scientific">Actinotignum timonense</name>
    <dbReference type="NCBI Taxonomy" id="1870995"/>
    <lineage>
        <taxon>Bacteria</taxon>
        <taxon>Bacillati</taxon>
        <taxon>Actinomycetota</taxon>
        <taxon>Actinomycetes</taxon>
        <taxon>Actinomycetales</taxon>
        <taxon>Actinomycetaceae</taxon>
        <taxon>Actinotignum</taxon>
    </lineage>
</organism>
<dbReference type="PROSITE" id="PS51257">
    <property type="entry name" value="PROKAR_LIPOPROTEIN"/>
    <property type="match status" value="1"/>
</dbReference>
<dbReference type="GeneID" id="92813516"/>
<dbReference type="Proteomes" id="UP001284901">
    <property type="component" value="Unassembled WGS sequence"/>
</dbReference>
<accession>A0AAW9HLH1</accession>